<keyword evidence="2" id="KW-1185">Reference proteome</keyword>
<dbReference type="InterPro" id="IPR035903">
    <property type="entry name" value="HesB-like_dom_sf"/>
</dbReference>
<proteinExistence type="predicted"/>
<sequence length="66" mass="7046">MALDEPKDTDDSFDVKGLKFVVDKEFMEKAETIKIDFTGMGFHLDSNMDLGQSGCSSCGSGGSCGD</sequence>
<dbReference type="AlphaFoldDB" id="A0A1H2DN14"/>
<reference evidence="2" key="1">
    <citation type="submission" date="2016-10" db="EMBL/GenBank/DDBJ databases">
        <authorList>
            <person name="Varghese N."/>
            <person name="Submissions S."/>
        </authorList>
    </citation>
    <scope>NUCLEOTIDE SEQUENCE [LARGE SCALE GENOMIC DNA]</scope>
    <source>
        <strain evidence="2">DSM 3384</strain>
    </source>
</reference>
<evidence type="ECO:0000313" key="1">
    <source>
        <dbReference type="EMBL" id="SDT84186.1"/>
    </source>
</evidence>
<dbReference type="EMBL" id="FNLL01000001">
    <property type="protein sequence ID" value="SDT84186.1"/>
    <property type="molecule type" value="Genomic_DNA"/>
</dbReference>
<name>A0A1H2DN14_9BACT</name>
<gene>
    <name evidence="1" type="ORF">SAMN04487931_101153</name>
</gene>
<evidence type="ECO:0000313" key="2">
    <source>
        <dbReference type="Proteomes" id="UP000199608"/>
    </source>
</evidence>
<protein>
    <submittedName>
        <fullName evidence="1">Uncharacterized protein</fullName>
    </submittedName>
</protein>
<dbReference type="Proteomes" id="UP000199608">
    <property type="component" value="Unassembled WGS sequence"/>
</dbReference>
<accession>A0A1H2DN14</accession>
<organism evidence="1 2">
    <name type="scientific">Desulfobacula phenolica</name>
    <dbReference type="NCBI Taxonomy" id="90732"/>
    <lineage>
        <taxon>Bacteria</taxon>
        <taxon>Pseudomonadati</taxon>
        <taxon>Thermodesulfobacteriota</taxon>
        <taxon>Desulfobacteria</taxon>
        <taxon>Desulfobacterales</taxon>
        <taxon>Desulfobacteraceae</taxon>
        <taxon>Desulfobacula</taxon>
    </lineage>
</organism>
<dbReference type="Gene3D" id="2.60.300.12">
    <property type="entry name" value="HesB-like domain"/>
    <property type="match status" value="1"/>
</dbReference>